<evidence type="ECO:0000256" key="1">
    <source>
        <dbReference type="SAM" id="Coils"/>
    </source>
</evidence>
<dbReference type="AlphaFoldDB" id="A0A7S3FHB0"/>
<feature type="region of interest" description="Disordered" evidence="2">
    <location>
        <begin position="158"/>
        <end position="177"/>
    </location>
</feature>
<feature type="region of interest" description="Disordered" evidence="2">
    <location>
        <begin position="459"/>
        <end position="522"/>
    </location>
</feature>
<accession>A0A7S3FHB0</accession>
<evidence type="ECO:0000313" key="3">
    <source>
        <dbReference type="EMBL" id="CAE0143970.1"/>
    </source>
</evidence>
<gene>
    <name evidence="3" type="ORF">PSIN1315_LOCUS9637</name>
</gene>
<evidence type="ECO:0000256" key="2">
    <source>
        <dbReference type="SAM" id="MobiDB-lite"/>
    </source>
</evidence>
<keyword evidence="1" id="KW-0175">Coiled coil</keyword>
<feature type="compositionally biased region" description="Low complexity" evidence="2">
    <location>
        <begin position="136"/>
        <end position="149"/>
    </location>
</feature>
<feature type="region of interest" description="Disordered" evidence="2">
    <location>
        <begin position="116"/>
        <end position="149"/>
    </location>
</feature>
<protein>
    <submittedName>
        <fullName evidence="3">Uncharacterized protein</fullName>
    </submittedName>
</protein>
<sequence length="781" mass="80458">MPVASLMQAPAFSGYTHNQLNELNELNLARQRQQQVQARQQQLTQLVQARQQMQMLQQQLAAEQATGQLTQRTAALAQAVTEQLQSNQAPASQSQAQQAHAQQVAALLAQAANQQQAAQSAESQRAQEMRATKNRGSPAPALGSAAASARELLQSQVRVHSQGTRTAPVQAHSQGTQTAPVQASEVTQVQGAQLLQRHAAAGTLLAAAPPVAPQLQQQALQQHALISALQRAHAGQQVPPSLVAALAHAALPVAGGAANSPASASVVADLMAAARERAVEQQKQEYLTQARAIAALWQPPLAQPPLVRAALRQAQVAAALHQAQGLASQQISASQAPLLPPGFPSAAASDLLAKWASATSQVPAARALSGATGGPTATLIMEGEMQERVRLALEKGAAHQVSRPPPPGSLSTASTTAAMQSAMMVGSGIATSAGGGLLAFPGGGVSCSLAAGAALAGQKRPLASGGDDGRLSKAARHPPGAATQILQHPPPPTRVSIPLPLPPPPAASMPATGAGDASAGADAGGATTVGTGDNATRDLVCAAILRERAGPEATIKRGTQPYVPTLRIITRLTDWAACKEVADAMAVLKGIGEGVLKELDTRVDPNTAMAAEGCQALGLPTPEYIFKTPGELGAAEMGVATVLSRCAAEGRLMYTTASAWRFPNGDVRDHMYVDSLTVLSHRIDAECSRHKSERQVAPVAAAAADIAGDCEKRHAQMAASLRSSLTATVRTRLEAAAAASGEGQPAPPPDDNDEERHEVAWERVRPAVVAGGADCLTASWR</sequence>
<proteinExistence type="predicted"/>
<feature type="compositionally biased region" description="Low complexity" evidence="2">
    <location>
        <begin position="735"/>
        <end position="744"/>
    </location>
</feature>
<feature type="coiled-coil region" evidence="1">
    <location>
        <begin position="39"/>
        <end position="66"/>
    </location>
</feature>
<dbReference type="EMBL" id="HBHY01014975">
    <property type="protein sequence ID" value="CAE0143970.1"/>
    <property type="molecule type" value="Transcribed_RNA"/>
</dbReference>
<feature type="compositionally biased region" description="Low complexity" evidence="2">
    <location>
        <begin position="508"/>
        <end position="522"/>
    </location>
</feature>
<feature type="region of interest" description="Disordered" evidence="2">
    <location>
        <begin position="735"/>
        <end position="760"/>
    </location>
</feature>
<reference evidence="3" key="1">
    <citation type="submission" date="2021-01" db="EMBL/GenBank/DDBJ databases">
        <authorList>
            <person name="Corre E."/>
            <person name="Pelletier E."/>
            <person name="Niang G."/>
            <person name="Scheremetjew M."/>
            <person name="Finn R."/>
            <person name="Kale V."/>
            <person name="Holt S."/>
            <person name="Cochrane G."/>
            <person name="Meng A."/>
            <person name="Brown T."/>
            <person name="Cohen L."/>
        </authorList>
    </citation>
    <scope>NUCLEOTIDE SEQUENCE</scope>
    <source>
        <strain evidence="3">RCC927</strain>
    </source>
</reference>
<name>A0A7S3FHB0_9VIRI</name>
<organism evidence="3">
    <name type="scientific">Prasinoderma singulare</name>
    <dbReference type="NCBI Taxonomy" id="676789"/>
    <lineage>
        <taxon>Eukaryota</taxon>
        <taxon>Viridiplantae</taxon>
        <taxon>Prasinodermophyta</taxon>
        <taxon>Prasinodermophyceae</taxon>
        <taxon>Prasinodermales</taxon>
        <taxon>Prasinodermaceae</taxon>
        <taxon>Prasinoderma</taxon>
    </lineage>
</organism>
<feature type="compositionally biased region" description="Pro residues" evidence="2">
    <location>
        <begin position="488"/>
        <end position="507"/>
    </location>
</feature>